<feature type="compositionally biased region" description="Polar residues" evidence="8">
    <location>
        <begin position="362"/>
        <end position="372"/>
    </location>
</feature>
<feature type="region of interest" description="Disordered" evidence="8">
    <location>
        <begin position="255"/>
        <end position="292"/>
    </location>
</feature>
<keyword evidence="4" id="KW-0498">Mitosis</keyword>
<feature type="compositionally biased region" description="Basic and acidic residues" evidence="8">
    <location>
        <begin position="382"/>
        <end position="396"/>
    </location>
</feature>
<dbReference type="InterPro" id="IPR016024">
    <property type="entry name" value="ARM-type_fold"/>
</dbReference>
<dbReference type="Proteomes" id="UP001227230">
    <property type="component" value="Chromosome 4"/>
</dbReference>
<dbReference type="SUPFAM" id="SSF63748">
    <property type="entry name" value="Tudor/PWWP/MBT"/>
    <property type="match status" value="1"/>
</dbReference>
<evidence type="ECO:0000256" key="1">
    <source>
        <dbReference type="ARBA" id="ARBA00004123"/>
    </source>
</evidence>
<comment type="subcellular location">
    <subcellularLocation>
        <location evidence="1">Nucleus</location>
    </subcellularLocation>
</comment>
<evidence type="ECO:0000256" key="7">
    <source>
        <dbReference type="ARBA" id="ARBA00023306"/>
    </source>
</evidence>
<feature type="compositionally biased region" description="Basic and acidic residues" evidence="8">
    <location>
        <begin position="544"/>
        <end position="564"/>
    </location>
</feature>
<feature type="compositionally biased region" description="Basic and acidic residues" evidence="8">
    <location>
        <begin position="749"/>
        <end position="784"/>
    </location>
</feature>
<dbReference type="CDD" id="cd20404">
    <property type="entry name" value="Tudor_Agenet_AtEML-like"/>
    <property type="match status" value="1"/>
</dbReference>
<protein>
    <recommendedName>
        <fullName evidence="11">Tudor domain-containing protein</fullName>
    </recommendedName>
</protein>
<feature type="compositionally biased region" description="Basic and acidic residues" evidence="8">
    <location>
        <begin position="413"/>
        <end position="441"/>
    </location>
</feature>
<evidence type="ECO:0000256" key="2">
    <source>
        <dbReference type="ARBA" id="ARBA00022618"/>
    </source>
</evidence>
<name>A0ABY9BSS1_VITVI</name>
<keyword evidence="5" id="KW-0234">DNA repair</keyword>
<dbReference type="Gene3D" id="2.30.30.140">
    <property type="match status" value="1"/>
</dbReference>
<reference evidence="9 10" key="1">
    <citation type="journal article" date="2023" name="Hortic Res">
        <title>The complete reference genome for grapevine (Vitis vinifera L.) genetics and breeding.</title>
        <authorList>
            <person name="Shi X."/>
            <person name="Cao S."/>
            <person name="Wang X."/>
            <person name="Huang S."/>
            <person name="Wang Y."/>
            <person name="Liu Z."/>
            <person name="Liu W."/>
            <person name="Leng X."/>
            <person name="Peng Y."/>
            <person name="Wang N."/>
            <person name="Wang Y."/>
            <person name="Ma Z."/>
            <person name="Xu X."/>
            <person name="Zhang F."/>
            <person name="Xue H."/>
            <person name="Zhong H."/>
            <person name="Wang Y."/>
            <person name="Zhang K."/>
            <person name="Velt A."/>
            <person name="Avia K."/>
            <person name="Holtgrawe D."/>
            <person name="Grimplet J."/>
            <person name="Matus J.T."/>
            <person name="Ware D."/>
            <person name="Wu X."/>
            <person name="Wang H."/>
            <person name="Liu C."/>
            <person name="Fang Y."/>
            <person name="Rustenholz C."/>
            <person name="Cheng Z."/>
            <person name="Xiao H."/>
            <person name="Zhou Y."/>
        </authorList>
    </citation>
    <scope>NUCLEOTIDE SEQUENCE [LARGE SCALE GENOMIC DNA]</scope>
    <source>
        <strain evidence="10">cv. Pinot noir / PN40024</strain>
        <tissue evidence="9">Leaf</tissue>
    </source>
</reference>
<dbReference type="PANTHER" id="PTHR12663">
    <property type="entry name" value="ANDROGEN INDUCED INHIBITOR OF PROLIFERATION AS3 / PDS5-RELATED"/>
    <property type="match status" value="1"/>
</dbReference>
<feature type="compositionally biased region" description="Low complexity" evidence="8">
    <location>
        <begin position="735"/>
        <end position="745"/>
    </location>
</feature>
<gene>
    <name evidence="9" type="ORF">VitviT2T_004840</name>
</gene>
<feature type="compositionally biased region" description="Low complexity" evidence="8">
    <location>
        <begin position="474"/>
        <end position="485"/>
    </location>
</feature>
<feature type="compositionally biased region" description="Acidic residues" evidence="8">
    <location>
        <begin position="261"/>
        <end position="271"/>
    </location>
</feature>
<keyword evidence="7" id="KW-0131">Cell cycle</keyword>
<feature type="compositionally biased region" description="Basic and acidic residues" evidence="8">
    <location>
        <begin position="851"/>
        <end position="864"/>
    </location>
</feature>
<dbReference type="Pfam" id="PF20168">
    <property type="entry name" value="PDS5"/>
    <property type="match status" value="1"/>
</dbReference>
<evidence type="ECO:0000313" key="9">
    <source>
        <dbReference type="EMBL" id="WJZ85295.1"/>
    </source>
</evidence>
<proteinExistence type="predicted"/>
<evidence type="ECO:0000256" key="4">
    <source>
        <dbReference type="ARBA" id="ARBA00022776"/>
    </source>
</evidence>
<feature type="region of interest" description="Disordered" evidence="8">
    <location>
        <begin position="687"/>
        <end position="899"/>
    </location>
</feature>
<organism evidence="9 10">
    <name type="scientific">Vitis vinifera</name>
    <name type="common">Grape</name>
    <dbReference type="NCBI Taxonomy" id="29760"/>
    <lineage>
        <taxon>Eukaryota</taxon>
        <taxon>Viridiplantae</taxon>
        <taxon>Streptophyta</taxon>
        <taxon>Embryophyta</taxon>
        <taxon>Tracheophyta</taxon>
        <taxon>Spermatophyta</taxon>
        <taxon>Magnoliopsida</taxon>
        <taxon>eudicotyledons</taxon>
        <taxon>Gunneridae</taxon>
        <taxon>Pentapetalae</taxon>
        <taxon>rosids</taxon>
        <taxon>Vitales</taxon>
        <taxon>Vitaceae</taxon>
        <taxon>Viteae</taxon>
        <taxon>Vitis</taxon>
    </lineage>
</organism>
<feature type="compositionally biased region" description="Basic residues" evidence="8">
    <location>
        <begin position="614"/>
        <end position="623"/>
    </location>
</feature>
<keyword evidence="6" id="KW-0539">Nucleus</keyword>
<dbReference type="InterPro" id="IPR039776">
    <property type="entry name" value="Pds5"/>
</dbReference>
<feature type="compositionally biased region" description="Low complexity" evidence="8">
    <location>
        <begin position="832"/>
        <end position="850"/>
    </location>
</feature>
<evidence type="ECO:0000313" key="10">
    <source>
        <dbReference type="Proteomes" id="UP001227230"/>
    </source>
</evidence>
<accession>A0ABY9BSS1</accession>
<feature type="compositionally biased region" description="Basic and acidic residues" evidence="8">
    <location>
        <begin position="571"/>
        <end position="589"/>
    </location>
</feature>
<keyword evidence="2" id="KW-0132">Cell division</keyword>
<evidence type="ECO:0000256" key="8">
    <source>
        <dbReference type="SAM" id="MobiDB-lite"/>
    </source>
</evidence>
<dbReference type="SUPFAM" id="SSF48371">
    <property type="entry name" value="ARM repeat"/>
    <property type="match status" value="1"/>
</dbReference>
<dbReference type="PANTHER" id="PTHR12663:SF3">
    <property type="entry name" value="SISTER CHROMATID COHESION PROTEIN PDS5 HOMOLOG C"/>
    <property type="match status" value="1"/>
</dbReference>
<feature type="compositionally biased region" description="Basic and acidic residues" evidence="8">
    <location>
        <begin position="599"/>
        <end position="610"/>
    </location>
</feature>
<evidence type="ECO:0000256" key="3">
    <source>
        <dbReference type="ARBA" id="ARBA00022763"/>
    </source>
</evidence>
<feature type="region of interest" description="Disordered" evidence="8">
    <location>
        <begin position="318"/>
        <end position="626"/>
    </location>
</feature>
<sequence length="899" mass="98079">MASTDGELEKQLMEAGNKLLVPPASVDELLPLLDQVENCLLKVEQSPSMSMQNALSASLKALVTDQLLRHSDIDVKVAVAACISEITRITAPDAPYDDDQMKEIFQLIVSSFEKLSDRSSRSYDKRTSILETVAKVRSCVVMLDLECDALIIEMFQHFLNAIRDDHPENVFTSMETIMTLVLEESEDIPTELLSPILASIKKDNQEVLPIARKLGEKVFENCANKLKPCLMQAVKSLGISLDDYSKVVSSICQGTSSTADQNDDGVPEQNDDSGPQQNDDSAPEQKDDNIAGKNTVEESQLLRASSDEAAQVDKEISIEAACPGEADPAMDRSPKSVMSNGIKQAANDDSLVDSNSSKKPDYGTNQSKSSKVPSEVELDSLDVGKVEQESKPEQTTKKRGRKPNASMNLIEPSDSRVSSEEESEKLSDHKKNQSKAGHDAPCEDPPSMEAAVPSENEKMTATQLSSPKALENESSYVASPSPSRSLPDESHVRKVGRPRKKDNLNQEVGKRRPGKRASSGITEEDKTSATMTDSVENPLKKSGKKVDTSKNEDGSSLKPQEDRKKRGRGKAVLEKEMTKFLSKDDEKEMLSSPKSAGKSVKDESHLEETPKMLSKGKHTSGKRKASDTVDFGENLVGSRIKVWWPKDQMYYEGVIDSFDSEKKKHKVLYVDGDEEILNLKKEKFDFVTMSDGEEATQTPSLDGSEMRQKKKAKFSDVPSKQGKMDASPKKGGGASSSKSKVSVTKSGRKSRDSGKIDGKSKEDSSKNVGKSDDENSGNRKDQKLKGGGKLIYDSPKTASKSKDQDANVPKMTGKSKQDSSKTVSKSKSQPLKSGSRSNANGSSKGKSSSAKGKETVDVKEKSPDSGKSFESAKGKSQETLKEQESETKSGKKRRRAVKS</sequence>
<keyword evidence="10" id="KW-1185">Reference proteome</keyword>
<feature type="compositionally biased region" description="Basic and acidic residues" evidence="8">
    <location>
        <begin position="870"/>
        <end position="889"/>
    </location>
</feature>
<feature type="compositionally biased region" description="Basic and acidic residues" evidence="8">
    <location>
        <begin position="501"/>
        <end position="510"/>
    </location>
</feature>
<keyword evidence="3" id="KW-0227">DNA damage</keyword>
<dbReference type="EMBL" id="CP126651">
    <property type="protein sequence ID" value="WJZ85295.1"/>
    <property type="molecule type" value="Genomic_DNA"/>
</dbReference>
<evidence type="ECO:0000256" key="5">
    <source>
        <dbReference type="ARBA" id="ARBA00023204"/>
    </source>
</evidence>
<evidence type="ECO:0008006" key="11">
    <source>
        <dbReference type="Google" id="ProtNLM"/>
    </source>
</evidence>
<feature type="compositionally biased region" description="Basic residues" evidence="8">
    <location>
        <begin position="890"/>
        <end position="899"/>
    </location>
</feature>
<evidence type="ECO:0000256" key="6">
    <source>
        <dbReference type="ARBA" id="ARBA00023242"/>
    </source>
</evidence>
<feature type="compositionally biased region" description="Polar residues" evidence="8">
    <location>
        <begin position="820"/>
        <end position="831"/>
    </location>
</feature>